<organism evidence="2 3">
    <name type="scientific">Edaphosphingomonas laterariae</name>
    <dbReference type="NCBI Taxonomy" id="861865"/>
    <lineage>
        <taxon>Bacteria</taxon>
        <taxon>Pseudomonadati</taxon>
        <taxon>Pseudomonadota</taxon>
        <taxon>Alphaproteobacteria</taxon>
        <taxon>Sphingomonadales</taxon>
        <taxon>Rhizorhabdaceae</taxon>
        <taxon>Edaphosphingomonas</taxon>
    </lineage>
</organism>
<dbReference type="AlphaFoldDB" id="A0A239CGS5"/>
<proteinExistence type="predicted"/>
<protein>
    <submittedName>
        <fullName evidence="2">Uncharacterized protein</fullName>
    </submittedName>
</protein>
<feature type="compositionally biased region" description="Low complexity" evidence="1">
    <location>
        <begin position="68"/>
        <end position="85"/>
    </location>
</feature>
<gene>
    <name evidence="2" type="ORF">SAMN06295912_102181</name>
</gene>
<reference evidence="3" key="1">
    <citation type="submission" date="2017-06" db="EMBL/GenBank/DDBJ databases">
        <authorList>
            <person name="Varghese N."/>
            <person name="Submissions S."/>
        </authorList>
    </citation>
    <scope>NUCLEOTIDE SEQUENCE [LARGE SCALE GENOMIC DNA]</scope>
    <source>
        <strain evidence="3">LNB2</strain>
    </source>
</reference>
<accession>A0A239CGS5</accession>
<name>A0A239CGS5_9SPHN</name>
<evidence type="ECO:0000313" key="3">
    <source>
        <dbReference type="Proteomes" id="UP000198281"/>
    </source>
</evidence>
<dbReference type="EMBL" id="FZOS01000002">
    <property type="protein sequence ID" value="SNS18891.1"/>
    <property type="molecule type" value="Genomic_DNA"/>
</dbReference>
<dbReference type="OrthoDB" id="9993254at2"/>
<dbReference type="Proteomes" id="UP000198281">
    <property type="component" value="Unassembled WGS sequence"/>
</dbReference>
<keyword evidence="3" id="KW-1185">Reference proteome</keyword>
<sequence>MQRVRIGLTGLAGVFVLVLVAAAVFGVVSREPKVSTDETGNVVIVDASNAALADAGPPKEPLAELGMAPGAATPDAAANEEAAGNLVAPAAPTEN</sequence>
<feature type="region of interest" description="Disordered" evidence="1">
    <location>
        <begin position="55"/>
        <end position="95"/>
    </location>
</feature>
<dbReference type="RefSeq" id="WP_089218180.1">
    <property type="nucleotide sequence ID" value="NZ_FZOS01000002.1"/>
</dbReference>
<evidence type="ECO:0000256" key="1">
    <source>
        <dbReference type="SAM" id="MobiDB-lite"/>
    </source>
</evidence>
<evidence type="ECO:0000313" key="2">
    <source>
        <dbReference type="EMBL" id="SNS18891.1"/>
    </source>
</evidence>